<organism evidence="8 9">
    <name type="scientific">Hymenobacter polaris</name>
    <dbReference type="NCBI Taxonomy" id="2682546"/>
    <lineage>
        <taxon>Bacteria</taxon>
        <taxon>Pseudomonadati</taxon>
        <taxon>Bacteroidota</taxon>
        <taxon>Cytophagia</taxon>
        <taxon>Cytophagales</taxon>
        <taxon>Hymenobacteraceae</taxon>
        <taxon>Hymenobacter</taxon>
    </lineage>
</organism>
<evidence type="ECO:0000259" key="7">
    <source>
        <dbReference type="PROSITE" id="PS51123"/>
    </source>
</evidence>
<dbReference type="PANTHER" id="PTHR30329:SF21">
    <property type="entry name" value="LIPOPROTEIN YIAD-RELATED"/>
    <property type="match status" value="1"/>
</dbReference>
<dbReference type="PROSITE" id="PS51123">
    <property type="entry name" value="OMPA_2"/>
    <property type="match status" value="1"/>
</dbReference>
<feature type="compositionally biased region" description="Low complexity" evidence="5">
    <location>
        <begin position="219"/>
        <end position="228"/>
    </location>
</feature>
<keyword evidence="6" id="KW-0732">Signal</keyword>
<dbReference type="PRINTS" id="PR01021">
    <property type="entry name" value="OMPADOMAIN"/>
</dbReference>
<dbReference type="InterPro" id="IPR006665">
    <property type="entry name" value="OmpA-like"/>
</dbReference>
<evidence type="ECO:0000256" key="4">
    <source>
        <dbReference type="PROSITE-ProRule" id="PRU00473"/>
    </source>
</evidence>
<dbReference type="EMBL" id="JABBGH010000001">
    <property type="protein sequence ID" value="NML64655.1"/>
    <property type="molecule type" value="Genomic_DNA"/>
</dbReference>
<proteinExistence type="predicted"/>
<dbReference type="PANTHER" id="PTHR30329">
    <property type="entry name" value="STATOR ELEMENT OF FLAGELLAR MOTOR COMPLEX"/>
    <property type="match status" value="1"/>
</dbReference>
<dbReference type="Gene3D" id="3.30.1330.60">
    <property type="entry name" value="OmpA-like domain"/>
    <property type="match status" value="1"/>
</dbReference>
<dbReference type="GO" id="GO:0009279">
    <property type="term" value="C:cell outer membrane"/>
    <property type="evidence" value="ECO:0007669"/>
    <property type="project" value="UniProtKB-SubCell"/>
</dbReference>
<protein>
    <submittedName>
        <fullName evidence="8">OmpA family protein</fullName>
    </submittedName>
</protein>
<keyword evidence="2 4" id="KW-0472">Membrane</keyword>
<feature type="compositionally biased region" description="Low complexity" evidence="5">
    <location>
        <begin position="251"/>
        <end position="262"/>
    </location>
</feature>
<dbReference type="RefSeq" id="WP_169529939.1">
    <property type="nucleotide sequence ID" value="NZ_JABBGH010000001.1"/>
</dbReference>
<dbReference type="CDD" id="cd07185">
    <property type="entry name" value="OmpA_C-like"/>
    <property type="match status" value="1"/>
</dbReference>
<keyword evidence="9" id="KW-1185">Reference proteome</keyword>
<dbReference type="InterPro" id="IPR006664">
    <property type="entry name" value="OMP_bac"/>
</dbReference>
<comment type="subcellular location">
    <subcellularLocation>
        <location evidence="1">Cell outer membrane</location>
    </subcellularLocation>
</comment>
<keyword evidence="3" id="KW-0998">Cell outer membrane</keyword>
<evidence type="ECO:0000313" key="8">
    <source>
        <dbReference type="EMBL" id="NML64655.1"/>
    </source>
</evidence>
<dbReference type="InterPro" id="IPR050330">
    <property type="entry name" value="Bact_OuterMem_StrucFunc"/>
</dbReference>
<feature type="region of interest" description="Disordered" evidence="5">
    <location>
        <begin position="219"/>
        <end position="266"/>
    </location>
</feature>
<feature type="chain" id="PRO_5030748842" evidence="6">
    <location>
        <begin position="25"/>
        <end position="380"/>
    </location>
</feature>
<comment type="caution">
    <text evidence="8">The sequence shown here is derived from an EMBL/GenBank/DDBJ whole genome shotgun (WGS) entry which is preliminary data.</text>
</comment>
<dbReference type="Proteomes" id="UP000559626">
    <property type="component" value="Unassembled WGS sequence"/>
</dbReference>
<evidence type="ECO:0000256" key="6">
    <source>
        <dbReference type="SAM" id="SignalP"/>
    </source>
</evidence>
<dbReference type="InterPro" id="IPR036737">
    <property type="entry name" value="OmpA-like_sf"/>
</dbReference>
<evidence type="ECO:0000256" key="5">
    <source>
        <dbReference type="SAM" id="MobiDB-lite"/>
    </source>
</evidence>
<evidence type="ECO:0000256" key="2">
    <source>
        <dbReference type="ARBA" id="ARBA00023136"/>
    </source>
</evidence>
<evidence type="ECO:0000256" key="3">
    <source>
        <dbReference type="ARBA" id="ARBA00023237"/>
    </source>
</evidence>
<sequence>MKTLRNHYWLAALLLLLGSRGARAQSLAGTWQGVEDAEAARYYPAVLRLQRGQGERLFGILYQEVGQRPGITVTFEMEGARTATGFKLNHGRKLDETGASPFSYWCEGSISFTYDAAQEKLTGRAAYDPTGDCDTGEFIFYRVKLKSAPRVKAGALSTLRVSGRDVRWYLDAAHKQLVATGNTYATRLAKTTTFYITQGFYPSAQSQAVPITVQTTGTAQVPPVAARPTPRPATPAPAPKPAPTPAPRPAPDTARQRPAVGAPAPPILVPAGPAPLVLPTVLFKQATATLLPTSHAALDKLAAELQAQPQVRLRIVGHTDRLGESDKNQVLSEQRAAAVKAYLVKAGVAPERLETAGYGDTRLLYPSPDARNRRVEVERL</sequence>
<dbReference type="AlphaFoldDB" id="A0A7Y0ACP7"/>
<reference evidence="8 9" key="1">
    <citation type="submission" date="2020-04" db="EMBL/GenBank/DDBJ databases">
        <title>Hymenobacter polaris sp. nov., isolated from Arctic soil.</title>
        <authorList>
            <person name="Dahal R.H."/>
        </authorList>
    </citation>
    <scope>NUCLEOTIDE SEQUENCE [LARGE SCALE GENOMIC DNA]</scope>
    <source>
        <strain evidence="8 9">RP-2-7</strain>
    </source>
</reference>
<feature type="signal peptide" evidence="6">
    <location>
        <begin position="1"/>
        <end position="24"/>
    </location>
</feature>
<accession>A0A7Y0ACP7</accession>
<dbReference type="SUPFAM" id="SSF103088">
    <property type="entry name" value="OmpA-like"/>
    <property type="match status" value="1"/>
</dbReference>
<evidence type="ECO:0000256" key="1">
    <source>
        <dbReference type="ARBA" id="ARBA00004442"/>
    </source>
</evidence>
<feature type="compositionally biased region" description="Pro residues" evidence="5">
    <location>
        <begin position="229"/>
        <end position="250"/>
    </location>
</feature>
<gene>
    <name evidence="8" type="ORF">HHL22_05500</name>
</gene>
<dbReference type="Pfam" id="PF00691">
    <property type="entry name" value="OmpA"/>
    <property type="match status" value="1"/>
</dbReference>
<feature type="domain" description="OmpA-like" evidence="7">
    <location>
        <begin position="270"/>
        <end position="380"/>
    </location>
</feature>
<evidence type="ECO:0000313" key="9">
    <source>
        <dbReference type="Proteomes" id="UP000559626"/>
    </source>
</evidence>
<name>A0A7Y0ACP7_9BACT</name>